<evidence type="ECO:0000313" key="4">
    <source>
        <dbReference type="EMBL" id="ODN65534.1"/>
    </source>
</evidence>
<dbReference type="InterPro" id="IPR043128">
    <property type="entry name" value="Rev_trsase/Diguanyl_cyclase"/>
</dbReference>
<evidence type="ECO:0000259" key="2">
    <source>
        <dbReference type="PROSITE" id="PS50112"/>
    </source>
</evidence>
<dbReference type="CDD" id="cd01949">
    <property type="entry name" value="GGDEF"/>
    <property type="match status" value="1"/>
</dbReference>
<comment type="cofactor">
    <cofactor evidence="1">
        <name>Mg(2+)</name>
        <dbReference type="ChEBI" id="CHEBI:18420"/>
    </cofactor>
</comment>
<dbReference type="PANTHER" id="PTHR46663">
    <property type="entry name" value="DIGUANYLATE CYCLASE DGCT-RELATED"/>
    <property type="match status" value="1"/>
</dbReference>
<dbReference type="InterPro" id="IPR000014">
    <property type="entry name" value="PAS"/>
</dbReference>
<dbReference type="InterPro" id="IPR052163">
    <property type="entry name" value="DGC-Regulatory_Protein"/>
</dbReference>
<dbReference type="InterPro" id="IPR035965">
    <property type="entry name" value="PAS-like_dom_sf"/>
</dbReference>
<dbReference type="Gene3D" id="3.30.70.270">
    <property type="match status" value="1"/>
</dbReference>
<dbReference type="SMART" id="SM00267">
    <property type="entry name" value="GGDEF"/>
    <property type="match status" value="1"/>
</dbReference>
<dbReference type="EC" id="3.1.4.52" evidence="4"/>
<dbReference type="PROSITE" id="PS50112">
    <property type="entry name" value="PAS"/>
    <property type="match status" value="1"/>
</dbReference>
<comment type="caution">
    <text evidence="4">The sequence shown here is derived from an EMBL/GenBank/DDBJ whole genome shotgun (WGS) entry which is preliminary data.</text>
</comment>
<dbReference type="SUPFAM" id="SSF55785">
    <property type="entry name" value="PYP-like sensor domain (PAS domain)"/>
    <property type="match status" value="1"/>
</dbReference>
<reference evidence="4 5" key="1">
    <citation type="submission" date="2016-07" db="EMBL/GenBank/DDBJ databases">
        <title>Draft Genome Sequence of Methylophaga muralis Bur 1.</title>
        <authorList>
            <person name="Vasilenko O.V."/>
            <person name="Doronina N.V."/>
            <person name="Shmareva M.N."/>
            <person name="Tarlachkov S.V."/>
            <person name="Mustakhimov I."/>
            <person name="Trotsenko Y.A."/>
        </authorList>
    </citation>
    <scope>NUCLEOTIDE SEQUENCE [LARGE SCALE GENOMIC DNA]</scope>
    <source>
        <strain evidence="4 5">Bur 1</strain>
    </source>
</reference>
<accession>A0A1E3GNC5</accession>
<dbReference type="InterPro" id="IPR000160">
    <property type="entry name" value="GGDEF_dom"/>
</dbReference>
<dbReference type="GO" id="GO:0071111">
    <property type="term" value="F:cyclic-guanylate-specific phosphodiesterase activity"/>
    <property type="evidence" value="ECO:0007669"/>
    <property type="project" value="UniProtKB-EC"/>
</dbReference>
<dbReference type="InterPro" id="IPR029787">
    <property type="entry name" value="Nucleotide_cyclase"/>
</dbReference>
<dbReference type="InterPro" id="IPR029016">
    <property type="entry name" value="GAF-like_dom_sf"/>
</dbReference>
<dbReference type="FunFam" id="3.30.70.270:FF:000001">
    <property type="entry name" value="Diguanylate cyclase domain protein"/>
    <property type="match status" value="1"/>
</dbReference>
<dbReference type="PROSITE" id="PS50887">
    <property type="entry name" value="GGDEF"/>
    <property type="match status" value="1"/>
</dbReference>
<dbReference type="PATRIC" id="fig|291169.3.peg.2715"/>
<dbReference type="Gene3D" id="3.30.450.20">
    <property type="entry name" value="PAS domain"/>
    <property type="match status" value="1"/>
</dbReference>
<protein>
    <submittedName>
        <fullName evidence="4">Cyclic di-GMP phosphodiesterase Gmr</fullName>
        <ecNumber evidence="4">3.1.4.52</ecNumber>
    </submittedName>
</protein>
<feature type="domain" description="PAS" evidence="2">
    <location>
        <begin position="5"/>
        <end position="75"/>
    </location>
</feature>
<evidence type="ECO:0000256" key="1">
    <source>
        <dbReference type="ARBA" id="ARBA00001946"/>
    </source>
</evidence>
<dbReference type="SUPFAM" id="SSF55781">
    <property type="entry name" value="GAF domain-like"/>
    <property type="match status" value="1"/>
</dbReference>
<dbReference type="InterPro" id="IPR013655">
    <property type="entry name" value="PAS_fold_3"/>
</dbReference>
<dbReference type="Gene3D" id="3.30.450.40">
    <property type="match status" value="1"/>
</dbReference>
<gene>
    <name evidence="4" type="primary">gmr_15</name>
    <name evidence="4" type="ORF">A9E74_02688</name>
</gene>
<dbReference type="RefSeq" id="WP_069297038.1">
    <property type="nucleotide sequence ID" value="NZ_MCRI01000056.1"/>
</dbReference>
<dbReference type="PANTHER" id="PTHR46663:SF3">
    <property type="entry name" value="SLL0267 PROTEIN"/>
    <property type="match status" value="1"/>
</dbReference>
<feature type="domain" description="GGDEF" evidence="3">
    <location>
        <begin position="298"/>
        <end position="427"/>
    </location>
</feature>
<dbReference type="SMART" id="SM00091">
    <property type="entry name" value="PAS"/>
    <property type="match status" value="1"/>
</dbReference>
<dbReference type="NCBIfam" id="TIGR00229">
    <property type="entry name" value="sensory_box"/>
    <property type="match status" value="1"/>
</dbReference>
<dbReference type="Pfam" id="PF08447">
    <property type="entry name" value="PAS_3"/>
    <property type="match status" value="1"/>
</dbReference>
<dbReference type="Pfam" id="PF00990">
    <property type="entry name" value="GGDEF"/>
    <property type="match status" value="1"/>
</dbReference>
<keyword evidence="4" id="KW-0378">Hydrolase</keyword>
<evidence type="ECO:0000313" key="5">
    <source>
        <dbReference type="Proteomes" id="UP000094379"/>
    </source>
</evidence>
<dbReference type="EMBL" id="MCRI01000056">
    <property type="protein sequence ID" value="ODN65534.1"/>
    <property type="molecule type" value="Genomic_DNA"/>
</dbReference>
<dbReference type="CDD" id="cd00130">
    <property type="entry name" value="PAS"/>
    <property type="match status" value="1"/>
</dbReference>
<evidence type="ECO:0000259" key="3">
    <source>
        <dbReference type="PROSITE" id="PS50887"/>
    </source>
</evidence>
<proteinExistence type="predicted"/>
<dbReference type="Proteomes" id="UP000094379">
    <property type="component" value="Unassembled WGS sequence"/>
</dbReference>
<dbReference type="SUPFAM" id="SSF55073">
    <property type="entry name" value="Nucleotide cyclase"/>
    <property type="match status" value="1"/>
</dbReference>
<dbReference type="STRING" id="291169.A9E74_02688"/>
<dbReference type="NCBIfam" id="TIGR00254">
    <property type="entry name" value="GGDEF"/>
    <property type="match status" value="1"/>
</dbReference>
<keyword evidence="5" id="KW-1185">Reference proteome</keyword>
<organism evidence="4 5">
    <name type="scientific">Methylophaga muralis</name>
    <dbReference type="NCBI Taxonomy" id="291169"/>
    <lineage>
        <taxon>Bacteria</taxon>
        <taxon>Pseudomonadati</taxon>
        <taxon>Pseudomonadota</taxon>
        <taxon>Gammaproteobacteria</taxon>
        <taxon>Thiotrichales</taxon>
        <taxon>Piscirickettsiaceae</taxon>
        <taxon>Methylophaga</taxon>
    </lineage>
</organism>
<sequence length="427" mass="48465">MDKPLLDSFSEYVDLLLDAICAVDEDSHIIYVSNGAQRVFGYPVEELIGKKMLDFLHPDDQDKTQHSIYTVMQDKQVLDFENRYIRKDGQVVHLLWSTSWSDTHKMRLGVARDITRIKAAEAMQNSLIAISDTAHRTNGIKQICTQILFHLDVHLAIATFGIAISAPNDERWLTVFESVGGCLNMLTTELLFRIAGENEIALQIVDGKLMLMVPLVFDDESEGIIALALMDEDYSLNENDRALLTFTALQVATAIERHQRFERLQHLALYDALTGLPNRELFQDRVQRSLLRAKREQNHFALMYLDLDKFKEANDTYGHAAGDQLLKEAAQRITGCVRETDTVVRFGGDEFVVLLDNIDNRQGAFNVAEKIRLVLSEPYEWQSHKIELSVSIGISIFPEQGEQITQLIAAADEAMYKAKKRGKNCIF</sequence>
<dbReference type="AlphaFoldDB" id="A0A1E3GNC5"/>
<name>A0A1E3GNC5_9GAMM</name>